<keyword evidence="1" id="KW-0175">Coiled coil</keyword>
<comment type="caution">
    <text evidence="3">The sequence shown here is derived from an EMBL/GenBank/DDBJ whole genome shotgun (WGS) entry which is preliminary data.</text>
</comment>
<sequence>MKKVSLLIFSLIILLGFTSASIAATVDEIKIYLEQLNQKLMQAKADKDFDRIKKVQTLISKTSKELEEAKVEDDFASVDESVQDVKEEMNLAFTDLKSQIDKVKKDNSDVKVSSEIHFNWVNTGTGSTGFDVTRAYINFKNKLDWNASARITLDVARLSTSVDTQSRNQQLSDYLKYAYVEIPLGISSSIFPNLTGKVGLQHTVWIDWADKMLGMRFIAKSLVDNEGIMSSADFGLGALGKISASGLPEIEYHTTLINGSGYKSAETNTSKDFGIRLNSTVYENEKTGNIIAGLFGNIKGIDTNDTDGTSRQVGTMVGLKNNMGTIYGEYIYGTGISGYSFGGKYELYPRYTLFARMDNYDPNRSVSNDQTDRAFYGITYKAGDNIDFAIDAQSQTRANATTTALYFHTKVEM</sequence>
<protein>
    <recommendedName>
        <fullName evidence="5">Porin domain-containing protein</fullName>
    </recommendedName>
</protein>
<keyword evidence="2" id="KW-0732">Signal</keyword>
<accession>A0A1F4S2A4</accession>
<reference evidence="3 4" key="1">
    <citation type="journal article" date="2016" name="Nat. Commun.">
        <title>Thousands of microbial genomes shed light on interconnected biogeochemical processes in an aquifer system.</title>
        <authorList>
            <person name="Anantharaman K."/>
            <person name="Brown C.T."/>
            <person name="Hug L.A."/>
            <person name="Sharon I."/>
            <person name="Castelle C.J."/>
            <person name="Probst A.J."/>
            <person name="Thomas B.C."/>
            <person name="Singh A."/>
            <person name="Wilkins M.J."/>
            <person name="Karaoz U."/>
            <person name="Brodie E.L."/>
            <person name="Williams K.H."/>
            <person name="Hubbard S.S."/>
            <person name="Banfield J.F."/>
        </authorList>
    </citation>
    <scope>NUCLEOTIDE SEQUENCE [LARGE SCALE GENOMIC DNA]</scope>
</reference>
<proteinExistence type="predicted"/>
<evidence type="ECO:0000313" key="3">
    <source>
        <dbReference type="EMBL" id="OGC14586.1"/>
    </source>
</evidence>
<dbReference type="AlphaFoldDB" id="A0A1F4S2A4"/>
<feature type="coiled-coil region" evidence="1">
    <location>
        <begin position="26"/>
        <end position="106"/>
    </location>
</feature>
<dbReference type="EMBL" id="MEUA01000034">
    <property type="protein sequence ID" value="OGC14586.1"/>
    <property type="molecule type" value="Genomic_DNA"/>
</dbReference>
<evidence type="ECO:0000256" key="2">
    <source>
        <dbReference type="SAM" id="SignalP"/>
    </source>
</evidence>
<evidence type="ECO:0008006" key="5">
    <source>
        <dbReference type="Google" id="ProtNLM"/>
    </source>
</evidence>
<evidence type="ECO:0000313" key="4">
    <source>
        <dbReference type="Proteomes" id="UP000177905"/>
    </source>
</evidence>
<organism evidence="3 4">
    <name type="scientific">candidate division WOR-1 bacterium RIFOXYB2_FULL_36_35</name>
    <dbReference type="NCBI Taxonomy" id="1802578"/>
    <lineage>
        <taxon>Bacteria</taxon>
        <taxon>Bacillati</taxon>
        <taxon>Saganbacteria</taxon>
    </lineage>
</organism>
<feature type="signal peptide" evidence="2">
    <location>
        <begin position="1"/>
        <end position="23"/>
    </location>
</feature>
<name>A0A1F4S2A4_UNCSA</name>
<gene>
    <name evidence="3" type="ORF">A2290_01915</name>
</gene>
<dbReference type="Proteomes" id="UP000177905">
    <property type="component" value="Unassembled WGS sequence"/>
</dbReference>
<feature type="chain" id="PRO_5009514359" description="Porin domain-containing protein" evidence="2">
    <location>
        <begin position="24"/>
        <end position="413"/>
    </location>
</feature>
<evidence type="ECO:0000256" key="1">
    <source>
        <dbReference type="SAM" id="Coils"/>
    </source>
</evidence>